<dbReference type="AlphaFoldDB" id="A0A4U5MCY6"/>
<organism evidence="3 4">
    <name type="scientific">Steinernema carpocapsae</name>
    <name type="common">Entomopathogenic nematode</name>
    <dbReference type="NCBI Taxonomy" id="34508"/>
    <lineage>
        <taxon>Eukaryota</taxon>
        <taxon>Metazoa</taxon>
        <taxon>Ecdysozoa</taxon>
        <taxon>Nematoda</taxon>
        <taxon>Chromadorea</taxon>
        <taxon>Rhabditida</taxon>
        <taxon>Tylenchina</taxon>
        <taxon>Panagrolaimomorpha</taxon>
        <taxon>Strongyloidoidea</taxon>
        <taxon>Steinernematidae</taxon>
        <taxon>Steinernema</taxon>
    </lineage>
</organism>
<dbReference type="SUPFAM" id="SSF56112">
    <property type="entry name" value="Protein kinase-like (PK-like)"/>
    <property type="match status" value="1"/>
</dbReference>
<dbReference type="OrthoDB" id="191037at2759"/>
<dbReference type="PANTHER" id="PTHR23020:SF41">
    <property type="entry name" value="AMINOGLYCOSIDE PHOSPHOTRANSFERASE DOMAIN-CONTAINING PROTEIN"/>
    <property type="match status" value="1"/>
</dbReference>
<evidence type="ECO:0000313" key="4">
    <source>
        <dbReference type="Proteomes" id="UP000298663"/>
    </source>
</evidence>
<reference evidence="3 4" key="1">
    <citation type="journal article" date="2015" name="Genome Biol.">
        <title>Comparative genomics of Steinernema reveals deeply conserved gene regulatory networks.</title>
        <authorList>
            <person name="Dillman A.R."/>
            <person name="Macchietto M."/>
            <person name="Porter C.F."/>
            <person name="Rogers A."/>
            <person name="Williams B."/>
            <person name="Antoshechkin I."/>
            <person name="Lee M.M."/>
            <person name="Goodwin Z."/>
            <person name="Lu X."/>
            <person name="Lewis E.E."/>
            <person name="Goodrich-Blair H."/>
            <person name="Stock S.P."/>
            <person name="Adams B.J."/>
            <person name="Sternberg P.W."/>
            <person name="Mortazavi A."/>
        </authorList>
    </citation>
    <scope>NUCLEOTIDE SEQUENCE [LARGE SCALE GENOMIC DNA]</scope>
    <source>
        <strain evidence="3 4">ALL</strain>
    </source>
</reference>
<dbReference type="Gene3D" id="3.90.1200.10">
    <property type="match status" value="1"/>
</dbReference>
<evidence type="ECO:0000259" key="2">
    <source>
        <dbReference type="SMART" id="SM00587"/>
    </source>
</evidence>
<dbReference type="EMBL" id="AZBU02000008">
    <property type="protein sequence ID" value="TKR66978.1"/>
    <property type="molecule type" value="Genomic_DNA"/>
</dbReference>
<feature type="domain" description="CHK kinase-like" evidence="2">
    <location>
        <begin position="127"/>
        <end position="314"/>
    </location>
</feature>
<protein>
    <recommendedName>
        <fullName evidence="2">CHK kinase-like domain-containing protein</fullName>
    </recommendedName>
</protein>
<reference evidence="3 4" key="2">
    <citation type="journal article" date="2019" name="G3 (Bethesda)">
        <title>Hybrid Assembly of the Genome of the Entomopathogenic Nematode Steinernema carpocapsae Identifies the X-Chromosome.</title>
        <authorList>
            <person name="Serra L."/>
            <person name="Macchietto M."/>
            <person name="Macias-Munoz A."/>
            <person name="McGill C.J."/>
            <person name="Rodriguez I.M."/>
            <person name="Rodriguez B."/>
            <person name="Murad R."/>
            <person name="Mortazavi A."/>
        </authorList>
    </citation>
    <scope>NUCLEOTIDE SEQUENCE [LARGE SCALE GENOMIC DNA]</scope>
    <source>
        <strain evidence="3 4">ALL</strain>
    </source>
</reference>
<dbReference type="SMART" id="SM00587">
    <property type="entry name" value="CHK"/>
    <property type="match status" value="1"/>
</dbReference>
<evidence type="ECO:0000256" key="1">
    <source>
        <dbReference type="SAM" id="MobiDB-lite"/>
    </source>
</evidence>
<gene>
    <name evidence="3" type="ORF">L596_023198</name>
</gene>
<dbReference type="InterPro" id="IPR011009">
    <property type="entry name" value="Kinase-like_dom_sf"/>
</dbReference>
<feature type="region of interest" description="Disordered" evidence="1">
    <location>
        <begin position="355"/>
        <end position="381"/>
    </location>
</feature>
<proteinExistence type="predicted"/>
<name>A0A4U5MCY6_STECR</name>
<dbReference type="Pfam" id="PF07914">
    <property type="entry name" value="DUF1679"/>
    <property type="match status" value="1"/>
</dbReference>
<sequence>MSSPIGTSSFSHEWLLNQLKFADSEFSDASEVKNVDEISGGKGFCSKVYLCDVGLKQVILKVPECGKLDVTEKDGKSDEEPNLERIQMVRNMHDRECKFYEDFGNLGLIQLPKIYQTGRFEQGDQGFLLMNTLAKSGGHGELCDGFSKHQLLAMARDFAKFHAHFLKIEEKSWVQKFHKEVMDSTIPIMEGLLNALKGVDEKLFAEGVDKLLPYIGSKDFFNFVTYNAYKEFDIPVVLAHGNLWTNNIFWKFNSDGSISNEVEAYIDWQLAHSGCITYDLASVLTICTEPDVRRLVANDVLKEYYDTLIAAMDGKVPFTFDQVPQPFKAFVMLNLGPKTVQDKLHRPVLQRHVHRSLPATDECEPPRRRPRGPIPQDPLSREVRDGRLFGYSQRRVTGTLRYSVDLICLFHAINKRNTPIQQRPLLTRSHNMQSQMGGDRSSCVPLSLARLFLNVFSCLAKAMRHF</sequence>
<comment type="caution">
    <text evidence="3">The sequence shown here is derived from an EMBL/GenBank/DDBJ whole genome shotgun (WGS) entry which is preliminary data.</text>
</comment>
<accession>A0A4U5MCY6</accession>
<dbReference type="InterPro" id="IPR012877">
    <property type="entry name" value="Dhs-27"/>
</dbReference>
<dbReference type="InterPro" id="IPR015897">
    <property type="entry name" value="CHK_kinase-like"/>
</dbReference>
<evidence type="ECO:0000313" key="3">
    <source>
        <dbReference type="EMBL" id="TKR66978.1"/>
    </source>
</evidence>
<dbReference type="InterPro" id="IPR052961">
    <property type="entry name" value="Oxido-Kinase-like_Enzymes"/>
</dbReference>
<keyword evidence="4" id="KW-1185">Reference proteome</keyword>
<dbReference type="PANTHER" id="PTHR23020">
    <property type="entry name" value="UNCHARACTERIZED NUCLEAR HORMONE RECEPTOR-RELATED"/>
    <property type="match status" value="1"/>
</dbReference>
<dbReference type="Proteomes" id="UP000298663">
    <property type="component" value="Unassembled WGS sequence"/>
</dbReference>